<dbReference type="Proteomes" id="UP001163321">
    <property type="component" value="Chromosome 7"/>
</dbReference>
<keyword evidence="2" id="KW-1185">Reference proteome</keyword>
<proteinExistence type="predicted"/>
<accession>A0ACC0VTA2</accession>
<reference evidence="1 2" key="1">
    <citation type="journal article" date="2022" name="bioRxiv">
        <title>The genome of the oomycete Peronosclerospora sorghi, a cosmopolitan pathogen of maize and sorghum, is inflated with dispersed pseudogenes.</title>
        <authorList>
            <person name="Fletcher K."/>
            <person name="Martin F."/>
            <person name="Isakeit T."/>
            <person name="Cavanaugh K."/>
            <person name="Magill C."/>
            <person name="Michelmore R."/>
        </authorList>
    </citation>
    <scope>NUCLEOTIDE SEQUENCE [LARGE SCALE GENOMIC DNA]</scope>
    <source>
        <strain evidence="1">P6</strain>
    </source>
</reference>
<gene>
    <name evidence="1" type="ORF">PsorP6_014921</name>
</gene>
<dbReference type="EMBL" id="CM047586">
    <property type="protein sequence ID" value="KAI9909512.1"/>
    <property type="molecule type" value="Genomic_DNA"/>
</dbReference>
<evidence type="ECO:0000313" key="1">
    <source>
        <dbReference type="EMBL" id="KAI9909512.1"/>
    </source>
</evidence>
<comment type="caution">
    <text evidence="1">The sequence shown here is derived from an EMBL/GenBank/DDBJ whole genome shotgun (WGS) entry which is preliminary data.</text>
</comment>
<sequence>MELRTQREEQVLQQLEMTNAKVMVEVEHWKMMSKQREEQVRALQVQLETTRQEKQVLEVQYQVKLKRMEEQV</sequence>
<protein>
    <submittedName>
        <fullName evidence="1">Uncharacterized protein</fullName>
    </submittedName>
</protein>
<organism evidence="1 2">
    <name type="scientific">Peronosclerospora sorghi</name>
    <dbReference type="NCBI Taxonomy" id="230839"/>
    <lineage>
        <taxon>Eukaryota</taxon>
        <taxon>Sar</taxon>
        <taxon>Stramenopiles</taxon>
        <taxon>Oomycota</taxon>
        <taxon>Peronosporomycetes</taxon>
        <taxon>Peronosporales</taxon>
        <taxon>Peronosporaceae</taxon>
        <taxon>Peronosclerospora</taxon>
    </lineage>
</organism>
<name>A0ACC0VTA2_9STRA</name>
<evidence type="ECO:0000313" key="2">
    <source>
        <dbReference type="Proteomes" id="UP001163321"/>
    </source>
</evidence>